<evidence type="ECO:0000256" key="4">
    <source>
        <dbReference type="ARBA" id="ARBA00022989"/>
    </source>
</evidence>
<dbReference type="RefSeq" id="WP_338291166.1">
    <property type="nucleotide sequence ID" value="NZ_AP027272.1"/>
</dbReference>
<evidence type="ECO:0000256" key="3">
    <source>
        <dbReference type="ARBA" id="ARBA00022692"/>
    </source>
</evidence>
<organism evidence="8 9">
    <name type="scientific">Planctobacterium marinum</name>
    <dbReference type="NCBI Taxonomy" id="1631968"/>
    <lineage>
        <taxon>Bacteria</taxon>
        <taxon>Pseudomonadati</taxon>
        <taxon>Pseudomonadota</taxon>
        <taxon>Gammaproteobacteria</taxon>
        <taxon>Alteromonadales</taxon>
        <taxon>Alteromonadaceae</taxon>
        <taxon>Planctobacterium</taxon>
    </lineage>
</organism>
<comment type="function">
    <text evidence="6">Involved in the assembly of lipopolysaccharide (LPS). Required for the translocation of LPS from the inner membrane to the outer membrane. Facilitates the transfer of LPS from the inner membrane to the periplasmic protein LptA. Could be a docking site for LptA.</text>
</comment>
<keyword evidence="2 6" id="KW-0997">Cell inner membrane</keyword>
<dbReference type="Proteomes" id="UP001333710">
    <property type="component" value="Chromosome"/>
</dbReference>
<dbReference type="AlphaFoldDB" id="A0AA48HH31"/>
<evidence type="ECO:0000256" key="6">
    <source>
        <dbReference type="HAMAP-Rule" id="MF_01915"/>
    </source>
</evidence>
<evidence type="ECO:0000313" key="9">
    <source>
        <dbReference type="Proteomes" id="UP001333710"/>
    </source>
</evidence>
<dbReference type="KEGG" id="pmaw:MACH26_07200"/>
<dbReference type="InterPro" id="IPR010664">
    <property type="entry name" value="LipoPS_assembly_LptC-rel"/>
</dbReference>
<dbReference type="GO" id="GO:0043165">
    <property type="term" value="P:Gram-negative-bacterium-type cell outer membrane assembly"/>
    <property type="evidence" value="ECO:0007669"/>
    <property type="project" value="UniProtKB-UniRule"/>
</dbReference>
<gene>
    <name evidence="6 8" type="primary">lptC</name>
    <name evidence="8" type="ORF">MACH26_07200</name>
</gene>
<protein>
    <recommendedName>
        <fullName evidence="6 7">Lipopolysaccharide export system protein LptC</fullName>
    </recommendedName>
</protein>
<keyword evidence="9" id="KW-1185">Reference proteome</keyword>
<evidence type="ECO:0000256" key="7">
    <source>
        <dbReference type="PIRNR" id="PIRNR028513"/>
    </source>
</evidence>
<comment type="subunit">
    <text evidence="6">Component of the lipopolysaccharide transport and assembly complex. Interacts with LptA and the LptBFG transporter complex.</text>
</comment>
<dbReference type="PANTHER" id="PTHR37481:SF1">
    <property type="entry name" value="LIPOPOLYSACCHARIDE EXPORT SYSTEM PROTEIN LPTC"/>
    <property type="match status" value="1"/>
</dbReference>
<keyword evidence="3 6" id="KW-0812">Transmembrane</keyword>
<dbReference type="GO" id="GO:0017089">
    <property type="term" value="F:glycolipid transfer activity"/>
    <property type="evidence" value="ECO:0007669"/>
    <property type="project" value="TreeGrafter"/>
</dbReference>
<comment type="similarity">
    <text evidence="6 7">Belongs to the LptC family.</text>
</comment>
<dbReference type="NCBIfam" id="TIGR04409">
    <property type="entry name" value="LptC_YrbK"/>
    <property type="match status" value="1"/>
</dbReference>
<dbReference type="PIRSF" id="PIRSF028513">
    <property type="entry name" value="LptC"/>
    <property type="match status" value="1"/>
</dbReference>
<comment type="subcellular location">
    <subcellularLocation>
        <location evidence="6">Cell inner membrane</location>
        <topology evidence="6">Single-pass membrane protein</topology>
    </subcellularLocation>
</comment>
<evidence type="ECO:0000256" key="2">
    <source>
        <dbReference type="ARBA" id="ARBA00022519"/>
    </source>
</evidence>
<evidence type="ECO:0000256" key="5">
    <source>
        <dbReference type="ARBA" id="ARBA00023136"/>
    </source>
</evidence>
<keyword evidence="4 6" id="KW-1133">Transmembrane helix</keyword>
<reference evidence="8" key="1">
    <citation type="submission" date="2023-01" db="EMBL/GenBank/DDBJ databases">
        <title>Complete genome sequence of Planctobacterium marinum strain Dej080120_11.</title>
        <authorList>
            <person name="Ueki S."/>
            <person name="Maruyama F."/>
        </authorList>
    </citation>
    <scope>NUCLEOTIDE SEQUENCE</scope>
    <source>
        <strain evidence="8">Dej080120_11</strain>
    </source>
</reference>
<dbReference type="Gene3D" id="2.60.450.10">
    <property type="entry name" value="Lipopolysaccharide (LPS) transport protein A like domain"/>
    <property type="match status" value="1"/>
</dbReference>
<dbReference type="InterPro" id="IPR026265">
    <property type="entry name" value="LptC"/>
</dbReference>
<dbReference type="GO" id="GO:0030288">
    <property type="term" value="C:outer membrane-bounded periplasmic space"/>
    <property type="evidence" value="ECO:0007669"/>
    <property type="project" value="TreeGrafter"/>
</dbReference>
<dbReference type="Pfam" id="PF06835">
    <property type="entry name" value="LptC"/>
    <property type="match status" value="1"/>
</dbReference>
<dbReference type="InterPro" id="IPR052363">
    <property type="entry name" value="LPS_export_LptC"/>
</dbReference>
<evidence type="ECO:0000313" key="8">
    <source>
        <dbReference type="EMBL" id="BDX05199.1"/>
    </source>
</evidence>
<dbReference type="HAMAP" id="MF_01915">
    <property type="entry name" value="LPS_assembly_LptC"/>
    <property type="match status" value="1"/>
</dbReference>
<evidence type="ECO:0000256" key="1">
    <source>
        <dbReference type="ARBA" id="ARBA00022475"/>
    </source>
</evidence>
<keyword evidence="5 6" id="KW-0472">Membrane</keyword>
<dbReference type="PANTHER" id="PTHR37481">
    <property type="entry name" value="LIPOPOLYSACCHARIDE EXPORT SYSTEM PROTEIN LPTC"/>
    <property type="match status" value="1"/>
</dbReference>
<dbReference type="GO" id="GO:0005886">
    <property type="term" value="C:plasma membrane"/>
    <property type="evidence" value="ECO:0007669"/>
    <property type="project" value="UniProtKB-SubCell"/>
</dbReference>
<keyword evidence="1 6" id="KW-1003">Cell membrane</keyword>
<proteinExistence type="inferred from homology"/>
<dbReference type="GO" id="GO:0015221">
    <property type="term" value="F:lipopolysaccharide transmembrane transporter activity"/>
    <property type="evidence" value="ECO:0007669"/>
    <property type="project" value="InterPro"/>
</dbReference>
<accession>A0AA48HH31</accession>
<sequence length="189" mass="21691">MSRIHFSIGLLFLVLITIYFNMVATNDAPQVTDERPEAWDPNYQARNMKSTLYNESGSVNHEVFAASMEHYEILGFTLFEEPEYTIYTDETDSPWQIVAKEGTLYSDQRIELEQNVVIKSLNEQDFVQTIETSFVEIDLGKNTARSDNPVIITGQDFVIKSNGLSVNLLTRKLELKEHVETIYQQTVVN</sequence>
<dbReference type="EMBL" id="AP027272">
    <property type="protein sequence ID" value="BDX05199.1"/>
    <property type="molecule type" value="Genomic_DNA"/>
</dbReference>
<comment type="function">
    <text evidence="7">Required for the translocation of lipopolysaccharide (LPS) from the inner membrane to the outer membrane.</text>
</comment>
<name>A0AA48HH31_9ALTE</name>